<dbReference type="PANTHER" id="PTHR33116">
    <property type="entry name" value="REVERSE TRANSCRIPTASE ZINC-BINDING DOMAIN-CONTAINING PROTEIN-RELATED-RELATED"/>
    <property type="match status" value="1"/>
</dbReference>
<dbReference type="AlphaFoldDB" id="A0A2N9FXV1"/>
<name>A0A2N9FXV1_FAGSY</name>
<evidence type="ECO:0000259" key="1">
    <source>
        <dbReference type="Pfam" id="PF13966"/>
    </source>
</evidence>
<evidence type="ECO:0000313" key="2">
    <source>
        <dbReference type="EMBL" id="SPC95447.1"/>
    </source>
</evidence>
<feature type="domain" description="Reverse transcriptase zinc-binding" evidence="1">
    <location>
        <begin position="340"/>
        <end position="436"/>
    </location>
</feature>
<protein>
    <recommendedName>
        <fullName evidence="1">Reverse transcriptase zinc-binding domain-containing protein</fullName>
    </recommendedName>
</protein>
<proteinExistence type="predicted"/>
<accession>A0A2N9FXV1</accession>
<dbReference type="PANTHER" id="PTHR33116:SF86">
    <property type="entry name" value="REVERSE TRANSCRIPTASE DOMAIN-CONTAINING PROTEIN"/>
    <property type="match status" value="1"/>
</dbReference>
<dbReference type="EMBL" id="OIVN01001569">
    <property type="protein sequence ID" value="SPC95447.1"/>
    <property type="molecule type" value="Genomic_DNA"/>
</dbReference>
<dbReference type="Pfam" id="PF13966">
    <property type="entry name" value="zf-RVT"/>
    <property type="match status" value="1"/>
</dbReference>
<organism evidence="2">
    <name type="scientific">Fagus sylvatica</name>
    <name type="common">Beechnut</name>
    <dbReference type="NCBI Taxonomy" id="28930"/>
    <lineage>
        <taxon>Eukaryota</taxon>
        <taxon>Viridiplantae</taxon>
        <taxon>Streptophyta</taxon>
        <taxon>Embryophyta</taxon>
        <taxon>Tracheophyta</taxon>
        <taxon>Spermatophyta</taxon>
        <taxon>Magnoliopsida</taxon>
        <taxon>eudicotyledons</taxon>
        <taxon>Gunneridae</taxon>
        <taxon>Pentapetalae</taxon>
        <taxon>rosids</taxon>
        <taxon>fabids</taxon>
        <taxon>Fagales</taxon>
        <taxon>Fagaceae</taxon>
        <taxon>Fagus</taxon>
    </lineage>
</organism>
<sequence length="728" mass="81387">MIQGLRDDMGVWHSDMSKMSEMAVNYFQQIFTSSNPSEEALSTCLEGMEKVISDDMNAALLAKFSVDEISQALKLKVVLPFVIANSQSAFVPGHLITDNVLVVFEVMHSMSQKRKGRRGQMAIKLDMSKAYDRVKWVLLKLSSMVWEGLSHLFCKAELSRSISGVAPSRGGPKISHLFFADDSLLFCQATLANCVAITNVLKVYEDALGQQLNRVKTSIFFTKNTSSEMKAQIQAMFHILEIKNHEKYLGLPSFVVKSKVATFGELKGRVWRIMGGRRSFSPMVREVLIKGVGYRVSYARRSLSSARGVLRMGLRWHIGNGPMASCYGSRVPFINLSGLFSVKSAYYLQLKHGVEDKIGDNSNVDRDMKFWKFLWSLSLPLKIKAFLWRTCIGIRPTNGFLWHRHMRIDGVCPCCPQDVESVVHALWTCIVANDVWLQLKLPVQKWDRSLHCFFDLMVYSHNHVGIEDLKFFCCIAYFIWGQRNSWVHEGKVLNPVAVVSHAQRLLTDYNNAYQGLGGVVSRVCGESLVVPVNGGWRPPGLGLYKVNWAIFRDLTSRHCFLGSLIRDHESCVLGAMVMQLPLLPFGIHPTVGAVIHALQFAREMGFGDIILEGPSLPFMLLVGPVSVGVTVQDMWLEGVEVLRQHFTSFSVAAISKEDNVAAVALVWFRSSVPGPRIWIEEKKTVLLPISIVALKLIARPGSGSTGRKTPSLALLEAASKVNFRDILS</sequence>
<gene>
    <name evidence="2" type="ORF">FSB_LOCUS23329</name>
</gene>
<dbReference type="InterPro" id="IPR026960">
    <property type="entry name" value="RVT-Znf"/>
</dbReference>
<reference evidence="2" key="1">
    <citation type="submission" date="2018-02" db="EMBL/GenBank/DDBJ databases">
        <authorList>
            <person name="Cohen D.B."/>
            <person name="Kent A.D."/>
        </authorList>
    </citation>
    <scope>NUCLEOTIDE SEQUENCE</scope>
</reference>